<name>A0A495A9X1_9MICC</name>
<dbReference type="EMBL" id="PNJG02000001">
    <property type="protein sequence ID" value="RKQ36204.1"/>
    <property type="molecule type" value="Genomic_DNA"/>
</dbReference>
<dbReference type="RefSeq" id="WP_147406033.1">
    <property type="nucleotide sequence ID" value="NZ_PNJG02000001.1"/>
</dbReference>
<organism evidence="1 2">
    <name type="scientific">Kocuria tytonis</name>
    <dbReference type="NCBI Taxonomy" id="2054280"/>
    <lineage>
        <taxon>Bacteria</taxon>
        <taxon>Bacillati</taxon>
        <taxon>Actinomycetota</taxon>
        <taxon>Actinomycetes</taxon>
        <taxon>Micrococcales</taxon>
        <taxon>Micrococcaceae</taxon>
        <taxon>Kocuria</taxon>
    </lineage>
</organism>
<proteinExistence type="predicted"/>
<sequence>MIPPARRRALTEAVFVEALTTAGMTAGVKRPATFPNSPEFLVLFLNGGDHQNLVTETSTVEVEAWARTKTAALQLMHKATNTLEAASFTRGLREVQEERPPVALDTGVDGWFRYTTGVTAQQRTR</sequence>
<dbReference type="OrthoDB" id="5067297at2"/>
<reference evidence="1 2" key="1">
    <citation type="submission" date="2018-10" db="EMBL/GenBank/DDBJ databases">
        <title>Kocuria tytouropygialis sp. nov., isolated from the uropygial gland of an American barn owl (Tyto furcata).</title>
        <authorList>
            <person name="Braun M.S."/>
            <person name="Wang E."/>
            <person name="Zimmermann S."/>
            <person name="Wagner H."/>
            <person name="Wink M."/>
        </authorList>
    </citation>
    <scope>NUCLEOTIDE SEQUENCE [LARGE SCALE GENOMIC DNA]</scope>
    <source>
        <strain evidence="1 2">442</strain>
    </source>
</reference>
<comment type="caution">
    <text evidence="1">The sequence shown here is derived from an EMBL/GenBank/DDBJ whole genome shotgun (WGS) entry which is preliminary data.</text>
</comment>
<dbReference type="Proteomes" id="UP000249516">
    <property type="component" value="Unassembled WGS sequence"/>
</dbReference>
<evidence type="ECO:0000313" key="1">
    <source>
        <dbReference type="EMBL" id="RKQ36204.1"/>
    </source>
</evidence>
<dbReference type="AlphaFoldDB" id="A0A495A9X1"/>
<evidence type="ECO:0008006" key="3">
    <source>
        <dbReference type="Google" id="ProtNLM"/>
    </source>
</evidence>
<gene>
    <name evidence="1" type="ORF">C1C97_000515</name>
</gene>
<protein>
    <recommendedName>
        <fullName evidence="3">DUF3168 domain-containing protein</fullName>
    </recommendedName>
</protein>
<accession>A0A495A9X1</accession>
<keyword evidence="2" id="KW-1185">Reference proteome</keyword>
<evidence type="ECO:0000313" key="2">
    <source>
        <dbReference type="Proteomes" id="UP000249516"/>
    </source>
</evidence>